<keyword evidence="2" id="KW-1185">Reference proteome</keyword>
<organism evidence="1 2">
    <name type="scientific">Popillia japonica</name>
    <name type="common">Japanese beetle</name>
    <dbReference type="NCBI Taxonomy" id="7064"/>
    <lineage>
        <taxon>Eukaryota</taxon>
        <taxon>Metazoa</taxon>
        <taxon>Ecdysozoa</taxon>
        <taxon>Arthropoda</taxon>
        <taxon>Hexapoda</taxon>
        <taxon>Insecta</taxon>
        <taxon>Pterygota</taxon>
        <taxon>Neoptera</taxon>
        <taxon>Endopterygota</taxon>
        <taxon>Coleoptera</taxon>
        <taxon>Polyphaga</taxon>
        <taxon>Scarabaeiformia</taxon>
        <taxon>Scarabaeidae</taxon>
        <taxon>Rutelinae</taxon>
        <taxon>Popillia</taxon>
    </lineage>
</organism>
<name>A0AAW1N760_POPJA</name>
<dbReference type="EMBL" id="JASPKY010000007">
    <property type="protein sequence ID" value="KAK9754398.1"/>
    <property type="molecule type" value="Genomic_DNA"/>
</dbReference>
<dbReference type="AlphaFoldDB" id="A0AAW1N760"/>
<sequence length="82" mass="9409">MSSEDIYNLLEELETEEANVIGEFAGSKDKNIKDNDYDSNSDIEVENVDQAADITEHGESQEEKDQDSYIKRIPCQKMQIHQ</sequence>
<dbReference type="Proteomes" id="UP001458880">
    <property type="component" value="Unassembled WGS sequence"/>
</dbReference>
<accession>A0AAW1N760</accession>
<proteinExistence type="predicted"/>
<protein>
    <submittedName>
        <fullName evidence="1">Uncharacterized protein</fullName>
    </submittedName>
</protein>
<reference evidence="1 2" key="1">
    <citation type="journal article" date="2024" name="BMC Genomics">
        <title>De novo assembly and annotation of Popillia japonica's genome with initial clues to its potential as an invasive pest.</title>
        <authorList>
            <person name="Cucini C."/>
            <person name="Boschi S."/>
            <person name="Funari R."/>
            <person name="Cardaioli E."/>
            <person name="Iannotti N."/>
            <person name="Marturano G."/>
            <person name="Paoli F."/>
            <person name="Bruttini M."/>
            <person name="Carapelli A."/>
            <person name="Frati F."/>
            <person name="Nardi F."/>
        </authorList>
    </citation>
    <scope>NUCLEOTIDE SEQUENCE [LARGE SCALE GENOMIC DNA]</scope>
    <source>
        <strain evidence="1">DMR45628</strain>
    </source>
</reference>
<gene>
    <name evidence="1" type="ORF">QE152_g1249</name>
</gene>
<evidence type="ECO:0000313" key="1">
    <source>
        <dbReference type="EMBL" id="KAK9754398.1"/>
    </source>
</evidence>
<comment type="caution">
    <text evidence="1">The sequence shown here is derived from an EMBL/GenBank/DDBJ whole genome shotgun (WGS) entry which is preliminary data.</text>
</comment>
<evidence type="ECO:0000313" key="2">
    <source>
        <dbReference type="Proteomes" id="UP001458880"/>
    </source>
</evidence>